<dbReference type="PANTHER" id="PTHR42718:SF42">
    <property type="entry name" value="EXPORT PROTEIN"/>
    <property type="match status" value="1"/>
</dbReference>
<dbReference type="OrthoDB" id="2414439at2"/>
<dbReference type="Gene3D" id="1.20.1250.20">
    <property type="entry name" value="MFS general substrate transporter like domains"/>
    <property type="match status" value="1"/>
</dbReference>
<evidence type="ECO:0000256" key="4">
    <source>
        <dbReference type="ARBA" id="ARBA00023136"/>
    </source>
</evidence>
<feature type="transmembrane region" description="Helical" evidence="5">
    <location>
        <begin position="140"/>
        <end position="164"/>
    </location>
</feature>
<evidence type="ECO:0000256" key="5">
    <source>
        <dbReference type="SAM" id="Phobius"/>
    </source>
</evidence>
<feature type="domain" description="Major facilitator superfamily (MFS) profile" evidence="6">
    <location>
        <begin position="1"/>
        <end position="193"/>
    </location>
</feature>
<dbReference type="GO" id="GO:0022857">
    <property type="term" value="F:transmembrane transporter activity"/>
    <property type="evidence" value="ECO:0007669"/>
    <property type="project" value="InterPro"/>
</dbReference>
<keyword evidence="2 5" id="KW-0812">Transmembrane</keyword>
<reference evidence="7 8" key="1">
    <citation type="submission" date="2018-06" db="EMBL/GenBank/DDBJ databases">
        <authorList>
            <consortium name="Pathogen Informatics"/>
            <person name="Doyle S."/>
        </authorList>
    </citation>
    <scope>NUCLEOTIDE SEQUENCE [LARGE SCALE GENOMIC DNA]</scope>
    <source>
        <strain evidence="7 8">NCTC12722</strain>
    </source>
</reference>
<organism evidence="7 8">
    <name type="scientific">Afipia felis</name>
    <name type="common">Cat scratch disease bacillus</name>
    <dbReference type="NCBI Taxonomy" id="1035"/>
    <lineage>
        <taxon>Bacteria</taxon>
        <taxon>Pseudomonadati</taxon>
        <taxon>Pseudomonadota</taxon>
        <taxon>Alphaproteobacteria</taxon>
        <taxon>Hyphomicrobiales</taxon>
        <taxon>Nitrobacteraceae</taxon>
        <taxon>Afipia</taxon>
    </lineage>
</organism>
<dbReference type="PROSITE" id="PS50850">
    <property type="entry name" value="MFS"/>
    <property type="match status" value="1"/>
</dbReference>
<comment type="subcellular location">
    <subcellularLocation>
        <location evidence="1">Membrane</location>
        <topology evidence="1">Multi-pass membrane protein</topology>
    </subcellularLocation>
</comment>
<name>A0A380W5E9_AFIFE</name>
<evidence type="ECO:0000256" key="3">
    <source>
        <dbReference type="ARBA" id="ARBA00022989"/>
    </source>
</evidence>
<evidence type="ECO:0000313" key="8">
    <source>
        <dbReference type="Proteomes" id="UP000254343"/>
    </source>
</evidence>
<dbReference type="InterPro" id="IPR011701">
    <property type="entry name" value="MFS"/>
</dbReference>
<evidence type="ECO:0000313" key="7">
    <source>
        <dbReference type="EMBL" id="SUU83367.1"/>
    </source>
</evidence>
<dbReference type="AlphaFoldDB" id="A0A380W5E9"/>
<evidence type="ECO:0000256" key="2">
    <source>
        <dbReference type="ARBA" id="ARBA00022692"/>
    </source>
</evidence>
<dbReference type="InterPro" id="IPR020846">
    <property type="entry name" value="MFS_dom"/>
</dbReference>
<dbReference type="Proteomes" id="UP000254343">
    <property type="component" value="Unassembled WGS sequence"/>
</dbReference>
<keyword evidence="3 5" id="KW-1133">Transmembrane helix</keyword>
<sequence>MEGLAALGVCVVLMGALFRLPFVLIYTHNYSAAAAGAAFLPFSVIMAAGSRAAGGLAQRLGNRTMPAAGGVITASGYVVFALSAARPEYWLGFLPGLVLTGIGKTARVAPLTTAVLDAAPSDLGGSASGMNNVAARLGGLLAVAALGLAFGGTSASNVASVAVVQTYGRVMWTAAALAVATALMAIACLGSDPPKRQAS</sequence>
<dbReference type="GO" id="GO:0016020">
    <property type="term" value="C:membrane"/>
    <property type="evidence" value="ECO:0007669"/>
    <property type="project" value="UniProtKB-SubCell"/>
</dbReference>
<dbReference type="Pfam" id="PF07690">
    <property type="entry name" value="MFS_1"/>
    <property type="match status" value="1"/>
</dbReference>
<gene>
    <name evidence="7" type="ORF">NCTC12722_00531</name>
</gene>
<dbReference type="PANTHER" id="PTHR42718">
    <property type="entry name" value="MAJOR FACILITATOR SUPERFAMILY MULTIDRUG TRANSPORTER MFSC"/>
    <property type="match status" value="1"/>
</dbReference>
<dbReference type="InterPro" id="IPR036259">
    <property type="entry name" value="MFS_trans_sf"/>
</dbReference>
<feature type="transmembrane region" description="Helical" evidence="5">
    <location>
        <begin position="170"/>
        <end position="190"/>
    </location>
</feature>
<accession>A0A380W5E9</accession>
<keyword evidence="4 5" id="KW-0472">Membrane</keyword>
<dbReference type="SUPFAM" id="SSF103473">
    <property type="entry name" value="MFS general substrate transporter"/>
    <property type="match status" value="1"/>
</dbReference>
<feature type="transmembrane region" description="Helical" evidence="5">
    <location>
        <begin position="29"/>
        <end position="49"/>
    </location>
</feature>
<evidence type="ECO:0000256" key="1">
    <source>
        <dbReference type="ARBA" id="ARBA00004141"/>
    </source>
</evidence>
<proteinExistence type="predicted"/>
<evidence type="ECO:0000259" key="6">
    <source>
        <dbReference type="PROSITE" id="PS50850"/>
    </source>
</evidence>
<protein>
    <submittedName>
        <fullName evidence="7">Drug resistance MFS transporter, drug:H+ antiporter-2 (14 Spanner) (DHA2) family</fullName>
    </submittedName>
</protein>
<dbReference type="EMBL" id="UIGB01000001">
    <property type="protein sequence ID" value="SUU83367.1"/>
    <property type="molecule type" value="Genomic_DNA"/>
</dbReference>